<protein>
    <submittedName>
        <fullName evidence="1">Uncharacterized protein</fullName>
    </submittedName>
</protein>
<sequence>MQISFPISSDMWMTSNQRMHWGEKARRTARVRELGEQVGRSEINRQHLTRPVFNQCAVTAVISYPTKRRADPANTSPTLKALIDGLTKAGYWEDDDSTHVISVTYMRGGETRIKGRYQVTLNITPIYKEQ</sequence>
<gene>
    <name evidence="1" type="ORF">EMO91_09150</name>
</gene>
<dbReference type="AlphaFoldDB" id="A0A5M9ZID0"/>
<name>A0A5M9ZID0_9BIFI</name>
<dbReference type="GO" id="GO:0006281">
    <property type="term" value="P:DNA repair"/>
    <property type="evidence" value="ECO:0007669"/>
    <property type="project" value="InterPro"/>
</dbReference>
<dbReference type="Gene3D" id="3.30.1330.70">
    <property type="entry name" value="Holliday junction resolvase RusA"/>
    <property type="match status" value="1"/>
</dbReference>
<dbReference type="RefSeq" id="WP_150379678.1">
    <property type="nucleotide sequence ID" value="NZ_RZUH01000007.1"/>
</dbReference>
<dbReference type="GO" id="GO:0000287">
    <property type="term" value="F:magnesium ion binding"/>
    <property type="evidence" value="ECO:0007669"/>
    <property type="project" value="InterPro"/>
</dbReference>
<comment type="caution">
    <text evidence="1">The sequence shown here is derived from an EMBL/GenBank/DDBJ whole genome shotgun (WGS) entry which is preliminary data.</text>
</comment>
<dbReference type="SUPFAM" id="SSF103084">
    <property type="entry name" value="Holliday junction resolvase RusA"/>
    <property type="match status" value="1"/>
</dbReference>
<accession>A0A5M9ZID0</accession>
<proteinExistence type="predicted"/>
<evidence type="ECO:0000313" key="1">
    <source>
        <dbReference type="EMBL" id="KAA8827209.1"/>
    </source>
</evidence>
<dbReference type="GO" id="GO:0006310">
    <property type="term" value="P:DNA recombination"/>
    <property type="evidence" value="ECO:0007669"/>
    <property type="project" value="InterPro"/>
</dbReference>
<dbReference type="EMBL" id="RZUH01000007">
    <property type="protein sequence ID" value="KAA8827209.1"/>
    <property type="molecule type" value="Genomic_DNA"/>
</dbReference>
<evidence type="ECO:0000313" key="2">
    <source>
        <dbReference type="Proteomes" id="UP000410049"/>
    </source>
</evidence>
<dbReference type="Proteomes" id="UP000410049">
    <property type="component" value="Unassembled WGS sequence"/>
</dbReference>
<organism evidence="1 2">
    <name type="scientific">Bifidobacterium myosotis</name>
    <dbReference type="NCBI Taxonomy" id="1630166"/>
    <lineage>
        <taxon>Bacteria</taxon>
        <taxon>Bacillati</taxon>
        <taxon>Actinomycetota</taxon>
        <taxon>Actinomycetes</taxon>
        <taxon>Bifidobacteriales</taxon>
        <taxon>Bifidobacteriaceae</taxon>
        <taxon>Bifidobacterium</taxon>
    </lineage>
</organism>
<dbReference type="InterPro" id="IPR036614">
    <property type="entry name" value="RusA-like_sf"/>
</dbReference>
<reference evidence="1 2" key="1">
    <citation type="journal article" date="2019" name="Syst. Appl. Microbiol.">
        <title>Characterization of Bifidobacterium species in feaces of the Egyptian fruit bat: Description of B. vespertilionis sp. nov. and B. rousetti sp. nov.</title>
        <authorList>
            <person name="Modesto M."/>
            <person name="Satti M."/>
            <person name="Watanabe K."/>
            <person name="Puglisi E."/>
            <person name="Morelli L."/>
            <person name="Huang C.-H."/>
            <person name="Liou J.-S."/>
            <person name="Miyashita M."/>
            <person name="Tamura T."/>
            <person name="Saito S."/>
            <person name="Mori K."/>
            <person name="Huang L."/>
            <person name="Sciavilla P."/>
            <person name="Sandri C."/>
            <person name="Spiezio C."/>
            <person name="Vitali F."/>
            <person name="Cavalieri D."/>
            <person name="Perpetuini G."/>
            <person name="Tofalo R."/>
            <person name="Bonetti A."/>
            <person name="Arita M."/>
            <person name="Mattarelli P."/>
        </authorList>
    </citation>
    <scope>NUCLEOTIDE SEQUENCE [LARGE SCALE GENOMIC DNA]</scope>
    <source>
        <strain evidence="1 2">RST17</strain>
    </source>
</reference>